<dbReference type="InterPro" id="IPR015943">
    <property type="entry name" value="WD40/YVTN_repeat-like_dom_sf"/>
</dbReference>
<dbReference type="PANTHER" id="PTHR13211:SF0">
    <property type="entry name" value="TELOMERASE CAJAL BODY PROTEIN 1"/>
    <property type="match status" value="1"/>
</dbReference>
<evidence type="ECO:0000313" key="2">
    <source>
        <dbReference type="Proteomes" id="UP000271889"/>
    </source>
</evidence>
<dbReference type="GO" id="GO:0030576">
    <property type="term" value="P:Cajal body organization"/>
    <property type="evidence" value="ECO:0007669"/>
    <property type="project" value="TreeGrafter"/>
</dbReference>
<dbReference type="InterPro" id="IPR051150">
    <property type="entry name" value="SWT21/TCAB1_mRNA_Telomere"/>
</dbReference>
<name>A0A3P7MVN4_CYLGO</name>
<proteinExistence type="predicted"/>
<reference evidence="1 2" key="1">
    <citation type="submission" date="2018-11" db="EMBL/GenBank/DDBJ databases">
        <authorList>
            <consortium name="Pathogen Informatics"/>
        </authorList>
    </citation>
    <scope>NUCLEOTIDE SEQUENCE [LARGE SCALE GENOMIC DNA]</scope>
</reference>
<dbReference type="EMBL" id="UYRV01123513">
    <property type="protein sequence ID" value="VDN33844.1"/>
    <property type="molecule type" value="Genomic_DNA"/>
</dbReference>
<protein>
    <submittedName>
        <fullName evidence="1">Uncharacterized protein</fullName>
    </submittedName>
</protein>
<dbReference type="AlphaFoldDB" id="A0A3P7MVN4"/>
<gene>
    <name evidence="1" type="ORF">CGOC_LOCUS12489</name>
</gene>
<dbReference type="PANTHER" id="PTHR13211">
    <property type="entry name" value="TELOMERASE CAJAL BODY PROTEIN 1"/>
    <property type="match status" value="1"/>
</dbReference>
<dbReference type="SUPFAM" id="SSF101908">
    <property type="entry name" value="Putative isomerase YbhE"/>
    <property type="match status" value="1"/>
</dbReference>
<dbReference type="Proteomes" id="UP000271889">
    <property type="component" value="Unassembled WGS sequence"/>
</dbReference>
<keyword evidence="2" id="KW-1185">Reference proteome</keyword>
<sequence>GLRKALPVPVTEDVATADKTVVEVSCISTLPLQFGGKKRSANAAFGEQKPTKVRKTEVILPKQIVVKESLFKFDNVAMVPHHSVGDGQLLATTAKHHPIHLWNEEGSRISSYRGINHLDELTAAYSIAFSNDGAQLYAGYDACIRIWNCDRPGRQHTTIQTWGTVLLLY</sequence>
<dbReference type="OrthoDB" id="239865at2759"/>
<dbReference type="GO" id="GO:0003723">
    <property type="term" value="F:RNA binding"/>
    <property type="evidence" value="ECO:0007669"/>
    <property type="project" value="TreeGrafter"/>
</dbReference>
<evidence type="ECO:0000313" key="1">
    <source>
        <dbReference type="EMBL" id="VDN33844.1"/>
    </source>
</evidence>
<dbReference type="GO" id="GO:0015030">
    <property type="term" value="C:Cajal body"/>
    <property type="evidence" value="ECO:0007669"/>
    <property type="project" value="TreeGrafter"/>
</dbReference>
<feature type="non-terminal residue" evidence="1">
    <location>
        <position position="1"/>
    </location>
</feature>
<organism evidence="1 2">
    <name type="scientific">Cylicostephanus goldi</name>
    <name type="common">Nematode worm</name>
    <dbReference type="NCBI Taxonomy" id="71465"/>
    <lineage>
        <taxon>Eukaryota</taxon>
        <taxon>Metazoa</taxon>
        <taxon>Ecdysozoa</taxon>
        <taxon>Nematoda</taxon>
        <taxon>Chromadorea</taxon>
        <taxon>Rhabditida</taxon>
        <taxon>Rhabditina</taxon>
        <taxon>Rhabditomorpha</taxon>
        <taxon>Strongyloidea</taxon>
        <taxon>Strongylidae</taxon>
        <taxon>Cylicostephanus</taxon>
    </lineage>
</organism>
<dbReference type="Gene3D" id="2.130.10.10">
    <property type="entry name" value="YVTN repeat-like/Quinoprotein amine dehydrogenase"/>
    <property type="match status" value="1"/>
</dbReference>
<accession>A0A3P7MVN4</accession>